<organism evidence="1 2">
    <name type="scientific">Escherichia phage phiEB49</name>
    <dbReference type="NCBI Taxonomy" id="1048207"/>
    <lineage>
        <taxon>Viruses</taxon>
        <taxon>Duplodnaviria</taxon>
        <taxon>Heunggongvirae</taxon>
        <taxon>Uroviricota</taxon>
        <taxon>Caudoviricetes</taxon>
        <taxon>Drexlerviridae</taxon>
        <taxon>Rogunavirinae</taxon>
        <taxon>Lindendrivevirus</taxon>
        <taxon>Lindendrivevirus EB49</taxon>
    </lineage>
</organism>
<protein>
    <submittedName>
        <fullName evidence="1">Gp39</fullName>
    </submittedName>
</protein>
<evidence type="ECO:0000313" key="1">
    <source>
        <dbReference type="EMBL" id="AEI91239.1"/>
    </source>
</evidence>
<name>F8UBU9_9CAUD</name>
<dbReference type="KEGG" id="vg:18559236"/>
<accession>F8UBU9</accession>
<dbReference type="GeneID" id="18559236"/>
<dbReference type="Proteomes" id="UP000000296">
    <property type="component" value="Segment"/>
</dbReference>
<reference evidence="1 2" key="1">
    <citation type="journal article" date="2011" name="Appl. Environ. Microbiol.">
        <title>Isolation of Generalized Transducing Bacteriophages for Uropathogenic Strains of Escherichia coli.</title>
        <authorList>
            <person name="Battaglioli E.J."/>
            <person name="Baisa G.A."/>
            <person name="Weeks A.E."/>
            <person name="Schroll R.A."/>
            <person name="Hryckowian A.J."/>
            <person name="Welch R.A."/>
        </authorList>
    </citation>
    <scope>NUCLEOTIDE SEQUENCE [LARGE SCALE GENOMIC DNA]</scope>
</reference>
<dbReference type="InterPro" id="IPR010265">
    <property type="entry name" value="Phage_lambda_TipM"/>
</dbReference>
<dbReference type="RefSeq" id="YP_009018653.1">
    <property type="nucleotide sequence ID" value="NC_023743.1"/>
</dbReference>
<dbReference type="OrthoDB" id="15278at10239"/>
<dbReference type="EMBL" id="JF770475">
    <property type="protein sequence ID" value="AEI91239.1"/>
    <property type="molecule type" value="Genomic_DNA"/>
</dbReference>
<sequence>MMALESFNWCTQIQNGGGSFTNTSNVRTVSFGGGYKQIGSGGYNTNVRTYNMTYTNTNWKEVLDFCFAHIITPFAWTNPQGELKLFVVAQDSISVTPNTRELQTVSMQFVEVFTSMQ</sequence>
<keyword evidence="2" id="KW-1185">Reference proteome</keyword>
<dbReference type="Pfam" id="PF05939">
    <property type="entry name" value="Phage_min_tail"/>
    <property type="match status" value="1"/>
</dbReference>
<evidence type="ECO:0000313" key="2">
    <source>
        <dbReference type="Proteomes" id="UP000000296"/>
    </source>
</evidence>
<proteinExistence type="predicted"/>